<dbReference type="SMART" id="SM01321">
    <property type="entry name" value="Y1_Tnp"/>
    <property type="match status" value="1"/>
</dbReference>
<dbReference type="Proteomes" id="UP001202961">
    <property type="component" value="Unassembled WGS sequence"/>
</dbReference>
<keyword evidence="3" id="KW-1185">Reference proteome</keyword>
<evidence type="ECO:0000259" key="1">
    <source>
        <dbReference type="SMART" id="SM01321"/>
    </source>
</evidence>
<gene>
    <name evidence="2" type="ORF">NB063_10325</name>
</gene>
<dbReference type="EMBL" id="JAMQBK010000028">
    <property type="protein sequence ID" value="MCM2371004.1"/>
    <property type="molecule type" value="Genomic_DNA"/>
</dbReference>
<protein>
    <recommendedName>
        <fullName evidence="1">Transposase IS200-like domain-containing protein</fullName>
    </recommendedName>
</protein>
<feature type="domain" description="Transposase IS200-like" evidence="1">
    <location>
        <begin position="24"/>
        <end position="197"/>
    </location>
</feature>
<organism evidence="2 3">
    <name type="scientific">Aporhodopirellula aestuarii</name>
    <dbReference type="NCBI Taxonomy" id="2950107"/>
    <lineage>
        <taxon>Bacteria</taxon>
        <taxon>Pseudomonadati</taxon>
        <taxon>Planctomycetota</taxon>
        <taxon>Planctomycetia</taxon>
        <taxon>Pirellulales</taxon>
        <taxon>Pirellulaceae</taxon>
        <taxon>Aporhodopirellula</taxon>
    </lineage>
</organism>
<dbReference type="PANTHER" id="PTHR36966">
    <property type="entry name" value="REP-ASSOCIATED TYROSINE TRANSPOSASE"/>
    <property type="match status" value="1"/>
</dbReference>
<evidence type="ECO:0000313" key="2">
    <source>
        <dbReference type="EMBL" id="MCM2371004.1"/>
    </source>
</evidence>
<proteinExistence type="predicted"/>
<reference evidence="2 3" key="1">
    <citation type="journal article" date="2022" name="Syst. Appl. Microbiol.">
        <title>Rhodopirellula aestuarii sp. nov., a novel member of the genus Rhodopirellula isolated from brackish sediments collected in the Tagus River estuary, Portugal.</title>
        <authorList>
            <person name="Vitorino I.R."/>
            <person name="Klimek D."/>
            <person name="Calusinska M."/>
            <person name="Lobo-da-Cunha A."/>
            <person name="Vasconcelos V."/>
            <person name="Lage O.M."/>
        </authorList>
    </citation>
    <scope>NUCLEOTIDE SEQUENCE [LARGE SCALE GENOMIC DNA]</scope>
    <source>
        <strain evidence="2 3">ICT_H3.1</strain>
    </source>
</reference>
<evidence type="ECO:0000313" key="3">
    <source>
        <dbReference type="Proteomes" id="UP001202961"/>
    </source>
</evidence>
<dbReference type="SUPFAM" id="SSF143422">
    <property type="entry name" value="Transposase IS200-like"/>
    <property type="match status" value="1"/>
</dbReference>
<name>A0ABT0U2X1_9BACT</name>
<dbReference type="InterPro" id="IPR036515">
    <property type="entry name" value="Transposase_17_sf"/>
</dbReference>
<dbReference type="RefSeq" id="WP_250928648.1">
    <property type="nucleotide sequence ID" value="NZ_JAMQBK010000028.1"/>
</dbReference>
<accession>A0ABT0U2X1</accession>
<comment type="caution">
    <text evidence="2">The sequence shown here is derived from an EMBL/GenBank/DDBJ whole genome shotgun (WGS) entry which is preliminary data.</text>
</comment>
<dbReference type="InterPro" id="IPR002686">
    <property type="entry name" value="Transposase_17"/>
</dbReference>
<sequence>MIGEIFVPKAEWQIEETCRPHWSQAGAIIFVTFRTADSIPSSALKLWNRQKQDWLSRRGYGDHPWPTLLDKLSDEDRKRFNIEFNRKREEFLDTGHGRCLLRRQELSNIVAKSLLHFDGERYRMGDFVVMPNHVHLLCAFGSETAMREQFDSWQHYTACRINRQIGARGSFWQGDPFDHLVRSPEQYDYLRRYVRDNPKRAGLQAGQYHLRRLPD</sequence>
<dbReference type="Gene3D" id="3.30.70.1290">
    <property type="entry name" value="Transposase IS200-like"/>
    <property type="match status" value="1"/>
</dbReference>
<dbReference type="PANTHER" id="PTHR36966:SF1">
    <property type="entry name" value="REP-ASSOCIATED TYROSINE TRANSPOSASE"/>
    <property type="match status" value="1"/>
</dbReference>
<dbReference type="InterPro" id="IPR052715">
    <property type="entry name" value="RAYT_transposase"/>
</dbReference>